<feature type="region of interest" description="Disordered" evidence="1">
    <location>
        <begin position="1473"/>
        <end position="1590"/>
    </location>
</feature>
<feature type="region of interest" description="Disordered" evidence="1">
    <location>
        <begin position="1413"/>
        <end position="1445"/>
    </location>
</feature>
<dbReference type="InterPro" id="IPR048257">
    <property type="entry name" value="DUF4590"/>
</dbReference>
<feature type="region of interest" description="Disordered" evidence="1">
    <location>
        <begin position="1346"/>
        <end position="1382"/>
    </location>
</feature>
<reference evidence="4" key="1">
    <citation type="submission" date="2025-08" db="UniProtKB">
        <authorList>
            <consortium name="RefSeq"/>
        </authorList>
    </citation>
    <scope>IDENTIFICATION</scope>
    <source>
        <tissue evidence="4">Blood</tissue>
    </source>
</reference>
<feature type="compositionally biased region" description="Acidic residues" evidence="1">
    <location>
        <begin position="590"/>
        <end position="601"/>
    </location>
</feature>
<feature type="compositionally biased region" description="Acidic residues" evidence="1">
    <location>
        <begin position="665"/>
        <end position="675"/>
    </location>
</feature>
<evidence type="ECO:0000259" key="2">
    <source>
        <dbReference type="Pfam" id="PF15257"/>
    </source>
</evidence>
<feature type="compositionally biased region" description="Basic and acidic residues" evidence="1">
    <location>
        <begin position="983"/>
        <end position="1002"/>
    </location>
</feature>
<evidence type="ECO:0000313" key="3">
    <source>
        <dbReference type="Proteomes" id="UP000515131"/>
    </source>
</evidence>
<feature type="compositionally biased region" description="Basic and acidic residues" evidence="1">
    <location>
        <begin position="1216"/>
        <end position="1249"/>
    </location>
</feature>
<feature type="compositionally biased region" description="Low complexity" evidence="1">
    <location>
        <begin position="608"/>
        <end position="620"/>
    </location>
</feature>
<feature type="compositionally biased region" description="Basic and acidic residues" evidence="1">
    <location>
        <begin position="898"/>
        <end position="914"/>
    </location>
</feature>
<sequence length="1590" mass="174123">MHHSGAALDFYYLSFSQHPALPSPGPSRKHRHLNRLLAAYNSLTDKHLTGYFNNTRIRRHLLRSGLITRSGRILSEKEYKLNIMKRDHQKYIRECLAQAIFHKVLDMERYHQLEIKKKLESLARKEQIQRFKGESTRWFIENNMPILSPHPPVGPKTNRGHSVLVDEGHSSPITLTAPRPYTAPGNMQPPIRLKPLPSNPAVGTAPKITSGSRLKTSLLENEAPFPIGGKKAVMKFKNSMDNSQEVNRYQLPNINNYMMPIPPSPPPHKGKITRENRLESWRRRRFRPTTAPNGLEPLFTRDSRKVHRTPLHSNAAITMIYLGKNVHLSHDHPDFRDEIKVYQQHCGGENLCVYKGKLLEKETFQFISKRHHGFPFSLTFFLNGMQVNRLSSCCEYKHRKGSRLGGKRGYFGFVCVERSSPCYKCIIAMGLDKNPTSPKPRKEKNIEKREELKKGEGKLRKDRGYMIPRRYEMAGSKTSPSVIFSAQEKTRNGEVRTAVEEMERKGNPGQDVCEDDQENIFKYEYEEDFEADEEKQDEKANEEGQADDQMNGMSKSPSDDEKDHLDPAKESETSWQKAADADDNVKDEGDGCSDSELEEEKQDIKPASSSSSRSHPCSSCSEDESTLGDREAHTENSPNKSSRSSSFQESSENDEAGKSCLPIEDSQEVEIEDQEIMTADVETKPLPIEECLENVLEEEMEKGTQVIAEGISEKSREHVSKEEKEKDKSKLWEGSTAKVKDKKAGPYRVEKGVGQIVAEAVEPGCHCHSDTEPGVSSTDEEEKHWRKPEIDTSAALNRNFVLEERVPLNSNKESNQVVSEVDTLEKKEAVEEAELAQHRDVDTIEGKGDAARWGTAGVNEVPLGEWKPTAEQPALVEEFTEERGIPQGITRGAEAEAEGDKRLGKEEVSPRGKEAAGASGGLHEGQDEAPEGGALPPTVLEAEKVAAEEEQGSEKTVFASQAAAVNLECVQEAAAPREAVTAEMREAERGEAVSEAGPEKPDVMNSEEEASTEVEDLGAMEDAASEREDGSEEAVLGGEEPAKERKVVMGRQTPLSSSTSEKAEAPRMGVLEDSLQELCQEDAEREEVETEPESNKEDDRKEMLPKELGVAREKRKIERPEEPLEETESESGEVRRANAHQGEDILEEEQNFKGEEQGTAKEVTPEEETQVPPVEMECGAEGEAPMGASESLGDTGPQGGDSLRETEVTMFEAAPADEKSLEDTTALRREEGGERLREAQDPEPKDRAELLPQEDGAPSGQNQGPGPEGEGVLGAPETELAGKGQVPHVMTTATGEAQECAAKDQDSLAGLEGGDKEGPVQGQQGAGVTVMTQGVSEEDCMKAEKLSEEAMGGDPEEEANEECPLGTGVMANGDTDGAGSLQGGVAVADEDLHPREAAGTATEEKREVLADVNTAEGKTEANKASSLSDVAGKGPRHEVDDLPGKMAAAEKVEVVEETALGRGEVAAVEMVTGTWVGAPRDPSDPGGKAPQLGQDPEGGGLDPTQGAESVGAEAGLEGCAREQELGAAKESSLRMSPGRESEPGRESLQGVETLPAKPDCPETQEKQAVYSAERERESENADVSLSNMKA</sequence>
<feature type="region of interest" description="Disordered" evidence="1">
    <location>
        <begin position="982"/>
        <end position="1327"/>
    </location>
</feature>
<feature type="compositionally biased region" description="Low complexity" evidence="1">
    <location>
        <begin position="641"/>
        <end position="650"/>
    </location>
</feature>
<feature type="region of interest" description="Disordered" evidence="1">
    <location>
        <begin position="836"/>
        <end position="956"/>
    </location>
</feature>
<feature type="compositionally biased region" description="Basic and acidic residues" evidence="1">
    <location>
        <begin position="488"/>
        <end position="506"/>
    </location>
</feature>
<organism evidence="3 4">
    <name type="scientific">Puma concolor</name>
    <name type="common">Mountain lion</name>
    <name type="synonym">Felis concolor</name>
    <dbReference type="NCBI Taxonomy" id="9696"/>
    <lineage>
        <taxon>Eukaryota</taxon>
        <taxon>Metazoa</taxon>
        <taxon>Chordata</taxon>
        <taxon>Craniata</taxon>
        <taxon>Vertebrata</taxon>
        <taxon>Euteleostomi</taxon>
        <taxon>Mammalia</taxon>
        <taxon>Eutheria</taxon>
        <taxon>Laurasiatheria</taxon>
        <taxon>Carnivora</taxon>
        <taxon>Feliformia</taxon>
        <taxon>Felidae</taxon>
        <taxon>Felinae</taxon>
        <taxon>Puma</taxon>
    </lineage>
</organism>
<dbReference type="Pfam" id="PF15257">
    <property type="entry name" value="DUF4590"/>
    <property type="match status" value="1"/>
</dbReference>
<evidence type="ECO:0000313" key="4">
    <source>
        <dbReference type="RefSeq" id="XP_025790601.1"/>
    </source>
</evidence>
<feature type="domain" description="DUF4590" evidence="2">
    <location>
        <begin position="327"/>
        <end position="439"/>
    </location>
</feature>
<feature type="region of interest" description="Disordered" evidence="1">
    <location>
        <begin position="488"/>
        <end position="685"/>
    </location>
</feature>
<dbReference type="Proteomes" id="UP000515131">
    <property type="component" value="Unplaced"/>
</dbReference>
<gene>
    <name evidence="4" type="primary">ERICH3</name>
</gene>
<feature type="compositionally biased region" description="Acidic residues" evidence="1">
    <location>
        <begin position="1079"/>
        <end position="1092"/>
    </location>
</feature>
<feature type="region of interest" description="Disordered" evidence="1">
    <location>
        <begin position="709"/>
        <end position="743"/>
    </location>
</feature>
<feature type="compositionally biased region" description="Basic and acidic residues" evidence="1">
    <location>
        <begin position="836"/>
        <end position="850"/>
    </location>
</feature>
<name>A0A6P6IQR0_PUMCO</name>
<feature type="compositionally biased region" description="Basic and acidic residues" evidence="1">
    <location>
        <begin position="711"/>
        <end position="731"/>
    </location>
</feature>
<feature type="compositionally biased region" description="Basic and acidic residues" evidence="1">
    <location>
        <begin position="1435"/>
        <end position="1445"/>
    </location>
</feature>
<feature type="compositionally biased region" description="Basic and acidic residues" evidence="1">
    <location>
        <begin position="579"/>
        <end position="589"/>
    </location>
</feature>
<feature type="compositionally biased region" description="Polar residues" evidence="1">
    <location>
        <begin position="1581"/>
        <end position="1590"/>
    </location>
</feature>
<feature type="compositionally biased region" description="Basic and acidic residues" evidence="1">
    <location>
        <begin position="557"/>
        <end position="572"/>
    </location>
</feature>
<feature type="compositionally biased region" description="Basic and acidic residues" evidence="1">
    <location>
        <begin position="1093"/>
        <end position="1122"/>
    </location>
</feature>
<dbReference type="CTD" id="127254"/>
<feature type="compositionally biased region" description="Acidic residues" evidence="1">
    <location>
        <begin position="1005"/>
        <end position="1019"/>
    </location>
</feature>
<feature type="compositionally biased region" description="Basic and acidic residues" evidence="1">
    <location>
        <begin position="1150"/>
        <end position="1159"/>
    </location>
</feature>
<dbReference type="GeneID" id="112871775"/>
<evidence type="ECO:0000256" key="1">
    <source>
        <dbReference type="SAM" id="MobiDB-lite"/>
    </source>
</evidence>
<protein>
    <submittedName>
        <fullName evidence="4">Glutamate-rich protein 3</fullName>
    </submittedName>
</protein>
<dbReference type="InterPro" id="IPR027962">
    <property type="entry name" value="ERICH3"/>
</dbReference>
<dbReference type="KEGG" id="pcoo:112871775"/>
<accession>A0A6P6IQR0</accession>
<proteinExistence type="predicted"/>
<dbReference type="PANTHER" id="PTHR23034:SF2">
    <property type="entry name" value="GLUTAMATE-RICH PROTEIN 3"/>
    <property type="match status" value="1"/>
</dbReference>
<dbReference type="PANTHER" id="PTHR23034">
    <property type="entry name" value="GLUTAMATE-RICH PROTEIN 3"/>
    <property type="match status" value="1"/>
</dbReference>
<feature type="compositionally biased region" description="Acidic residues" evidence="1">
    <location>
        <begin position="525"/>
        <end position="535"/>
    </location>
</feature>
<feature type="region of interest" description="Disordered" evidence="1">
    <location>
        <begin position="765"/>
        <end position="790"/>
    </location>
</feature>
<dbReference type="RefSeq" id="XP_025790601.1">
    <property type="nucleotide sequence ID" value="XM_025934816.1"/>
</dbReference>
<keyword evidence="3" id="KW-1185">Reference proteome</keyword>
<feature type="compositionally biased region" description="Basic and acidic residues" evidence="1">
    <location>
        <begin position="781"/>
        <end position="790"/>
    </location>
</feature>